<evidence type="ECO:0000256" key="6">
    <source>
        <dbReference type="ARBA" id="ARBA00023136"/>
    </source>
</evidence>
<protein>
    <recommendedName>
        <fullName evidence="8">Cation/H+ exchanger transmembrane domain-containing protein</fullName>
    </recommendedName>
</protein>
<evidence type="ECO:0000256" key="2">
    <source>
        <dbReference type="ARBA" id="ARBA00005551"/>
    </source>
</evidence>
<evidence type="ECO:0000313" key="9">
    <source>
        <dbReference type="EMBL" id="SVC26835.1"/>
    </source>
</evidence>
<evidence type="ECO:0000256" key="7">
    <source>
        <dbReference type="SAM" id="Phobius"/>
    </source>
</evidence>
<organism evidence="9">
    <name type="scientific">marine metagenome</name>
    <dbReference type="NCBI Taxonomy" id="408172"/>
    <lineage>
        <taxon>unclassified sequences</taxon>
        <taxon>metagenomes</taxon>
        <taxon>ecological metagenomes</taxon>
    </lineage>
</organism>
<dbReference type="EMBL" id="UINC01082246">
    <property type="protein sequence ID" value="SVC26835.1"/>
    <property type="molecule type" value="Genomic_DNA"/>
</dbReference>
<feature type="transmembrane region" description="Helical" evidence="7">
    <location>
        <begin position="151"/>
        <end position="175"/>
    </location>
</feature>
<dbReference type="Gene3D" id="1.20.1530.20">
    <property type="match status" value="1"/>
</dbReference>
<dbReference type="GO" id="GO:1902600">
    <property type="term" value="P:proton transmembrane transport"/>
    <property type="evidence" value="ECO:0007669"/>
    <property type="project" value="InterPro"/>
</dbReference>
<dbReference type="PANTHER" id="PTHR42751">
    <property type="entry name" value="SODIUM/HYDROGEN EXCHANGER FAMILY/TRKA DOMAIN PROTEIN"/>
    <property type="match status" value="1"/>
</dbReference>
<dbReference type="GO" id="GO:0015297">
    <property type="term" value="F:antiporter activity"/>
    <property type="evidence" value="ECO:0007669"/>
    <property type="project" value="InterPro"/>
</dbReference>
<feature type="transmembrane region" description="Helical" evidence="7">
    <location>
        <begin position="86"/>
        <end position="108"/>
    </location>
</feature>
<keyword evidence="6 7" id="KW-0472">Membrane</keyword>
<dbReference type="PANTHER" id="PTHR42751:SF3">
    <property type="entry name" value="SODIUM_GLUTAMATE SYMPORTER"/>
    <property type="match status" value="1"/>
</dbReference>
<keyword evidence="3" id="KW-0813">Transport</keyword>
<gene>
    <name evidence="9" type="ORF">METZ01_LOCUS279689</name>
</gene>
<comment type="similarity">
    <text evidence="2">Belongs to the monovalent cation:proton antiporter 2 (CPA2) transporter (TC 2.A.37) family.</text>
</comment>
<feature type="non-terminal residue" evidence="9">
    <location>
        <position position="298"/>
    </location>
</feature>
<dbReference type="AlphaFoldDB" id="A0A382KTD4"/>
<name>A0A382KTD4_9ZZZZ</name>
<reference evidence="9" key="1">
    <citation type="submission" date="2018-05" db="EMBL/GenBank/DDBJ databases">
        <authorList>
            <person name="Lanie J.A."/>
            <person name="Ng W.-L."/>
            <person name="Kazmierczak K.M."/>
            <person name="Andrzejewski T.M."/>
            <person name="Davidsen T.M."/>
            <person name="Wayne K.J."/>
            <person name="Tettelin H."/>
            <person name="Glass J.I."/>
            <person name="Rusch D."/>
            <person name="Podicherti R."/>
            <person name="Tsui H.-C.T."/>
            <person name="Winkler M.E."/>
        </authorList>
    </citation>
    <scope>NUCLEOTIDE SEQUENCE</scope>
</reference>
<evidence type="ECO:0000259" key="8">
    <source>
        <dbReference type="Pfam" id="PF00999"/>
    </source>
</evidence>
<feature type="transmembrane region" description="Helical" evidence="7">
    <location>
        <begin position="275"/>
        <end position="292"/>
    </location>
</feature>
<feature type="transmembrane region" description="Helical" evidence="7">
    <location>
        <begin position="61"/>
        <end position="79"/>
    </location>
</feature>
<sequence>MHAEFTLVRDFALIMAVAGAALVLFRHLKQPPILGYLIAGLIIGPFTLPNPPVGDVETIRRLADIGLVLLLFAAGLEFGWDRIRRLGPIIFVVGIFEISFMIVIGYQLGLLLGWTSIEAFFLGSALAISSSAILLKMLRDTDSLFKPHGQLIVGILIVEDFAAVILLTILSGLASTGTATFADIGSLLLKLSIFTVSSLVLGAIFAPKILKFISKTNSKESLLITALAICFGLALLGQELGISAAVGAFLIGMVLGDTPNAKEIQEVMHPVRDMFAAMFFVSIGMLVDLSLVKEFIGP</sequence>
<feature type="transmembrane region" description="Helical" evidence="7">
    <location>
        <begin position="187"/>
        <end position="210"/>
    </location>
</feature>
<evidence type="ECO:0000256" key="1">
    <source>
        <dbReference type="ARBA" id="ARBA00004141"/>
    </source>
</evidence>
<accession>A0A382KTD4</accession>
<evidence type="ECO:0000256" key="4">
    <source>
        <dbReference type="ARBA" id="ARBA00022692"/>
    </source>
</evidence>
<keyword evidence="4 7" id="KW-0812">Transmembrane</keyword>
<dbReference type="GO" id="GO:0016020">
    <property type="term" value="C:membrane"/>
    <property type="evidence" value="ECO:0007669"/>
    <property type="project" value="UniProtKB-SubCell"/>
</dbReference>
<dbReference type="Pfam" id="PF00999">
    <property type="entry name" value="Na_H_Exchanger"/>
    <property type="match status" value="1"/>
</dbReference>
<feature type="transmembrane region" description="Helical" evidence="7">
    <location>
        <begin position="6"/>
        <end position="25"/>
    </location>
</feature>
<evidence type="ECO:0000256" key="5">
    <source>
        <dbReference type="ARBA" id="ARBA00022989"/>
    </source>
</evidence>
<feature type="domain" description="Cation/H+ exchanger transmembrane" evidence="8">
    <location>
        <begin position="15"/>
        <end position="292"/>
    </location>
</feature>
<comment type="subcellular location">
    <subcellularLocation>
        <location evidence="1">Membrane</location>
        <topology evidence="1">Multi-pass membrane protein</topology>
    </subcellularLocation>
</comment>
<evidence type="ECO:0000256" key="3">
    <source>
        <dbReference type="ARBA" id="ARBA00022448"/>
    </source>
</evidence>
<proteinExistence type="inferred from homology"/>
<dbReference type="InterPro" id="IPR038770">
    <property type="entry name" value="Na+/solute_symporter_sf"/>
</dbReference>
<keyword evidence="5 7" id="KW-1133">Transmembrane helix</keyword>
<feature type="transmembrane region" description="Helical" evidence="7">
    <location>
        <begin position="32"/>
        <end position="49"/>
    </location>
</feature>
<feature type="transmembrane region" description="Helical" evidence="7">
    <location>
        <begin position="120"/>
        <end position="139"/>
    </location>
</feature>
<feature type="transmembrane region" description="Helical" evidence="7">
    <location>
        <begin position="222"/>
        <end position="255"/>
    </location>
</feature>
<dbReference type="InterPro" id="IPR006153">
    <property type="entry name" value="Cation/H_exchanger_TM"/>
</dbReference>